<dbReference type="AlphaFoldDB" id="A0A1R0WVZ9"/>
<organism evidence="1 2">
    <name type="scientific">Paenibacillus odorifer</name>
    <dbReference type="NCBI Taxonomy" id="189426"/>
    <lineage>
        <taxon>Bacteria</taxon>
        <taxon>Bacillati</taxon>
        <taxon>Bacillota</taxon>
        <taxon>Bacilli</taxon>
        <taxon>Bacillales</taxon>
        <taxon>Paenibacillaceae</taxon>
        <taxon>Paenibacillus</taxon>
    </lineage>
</organism>
<dbReference type="RefSeq" id="WP_036678593.1">
    <property type="nucleotide sequence ID" value="NZ_CP009428.1"/>
</dbReference>
<dbReference type="EMBL" id="MKQP01000067">
    <property type="protein sequence ID" value="OMD22518.1"/>
    <property type="molecule type" value="Genomic_DNA"/>
</dbReference>
<protein>
    <submittedName>
        <fullName evidence="1">Uncharacterized protein</fullName>
    </submittedName>
</protein>
<dbReference type="KEGG" id="pod:PODO_28225"/>
<gene>
    <name evidence="1" type="ORF">BJP51_06800</name>
</gene>
<evidence type="ECO:0000313" key="2">
    <source>
        <dbReference type="Proteomes" id="UP000187465"/>
    </source>
</evidence>
<accession>A0A1R0WVZ9</accession>
<comment type="caution">
    <text evidence="1">The sequence shown here is derived from an EMBL/GenBank/DDBJ whole genome shotgun (WGS) entry which is preliminary data.</text>
</comment>
<dbReference type="Proteomes" id="UP000187465">
    <property type="component" value="Unassembled WGS sequence"/>
</dbReference>
<proteinExistence type="predicted"/>
<name>A0A1R0WVZ9_9BACL</name>
<dbReference type="GeneID" id="31573997"/>
<reference evidence="1 2" key="1">
    <citation type="submission" date="2016-10" db="EMBL/GenBank/DDBJ databases">
        <title>Paenibacillus species isolates.</title>
        <authorList>
            <person name="Beno S.M."/>
        </authorList>
    </citation>
    <scope>NUCLEOTIDE SEQUENCE [LARGE SCALE GENOMIC DNA]</scope>
    <source>
        <strain evidence="1 2">FSL H7-0604</strain>
    </source>
</reference>
<sequence>MEISSSGFELLKGSELYDIQGGALWGQIATGIGGVIAGATLIAVAATAPVSLPVVAACAFGYTALTTSSIIVISAGIANKNI</sequence>
<evidence type="ECO:0000313" key="1">
    <source>
        <dbReference type="EMBL" id="OMD22518.1"/>
    </source>
</evidence>